<dbReference type="GO" id="GO:0016757">
    <property type="term" value="F:glycosyltransferase activity"/>
    <property type="evidence" value="ECO:0007669"/>
    <property type="project" value="UniProtKB-KW"/>
</dbReference>
<keyword evidence="2 4" id="KW-0808">Transferase</keyword>
<dbReference type="SUPFAM" id="SSF53756">
    <property type="entry name" value="UDP-Glycosyltransferase/glycogen phosphorylase"/>
    <property type="match status" value="1"/>
</dbReference>
<dbReference type="AlphaFoldDB" id="A0A7Z7D357"/>
<dbReference type="InterPro" id="IPR028098">
    <property type="entry name" value="Glyco_trans_4-like_N"/>
</dbReference>
<keyword evidence="1" id="KW-0328">Glycosyltransferase</keyword>
<dbReference type="CDD" id="cd03801">
    <property type="entry name" value="GT4_PimA-like"/>
    <property type="match status" value="1"/>
</dbReference>
<dbReference type="Pfam" id="PF13692">
    <property type="entry name" value="Glyco_trans_1_4"/>
    <property type="match status" value="1"/>
</dbReference>
<name>A0A7Z7D357_9MICO</name>
<comment type="caution">
    <text evidence="4">The sequence shown here is derived from an EMBL/GenBank/DDBJ whole genome shotgun (WGS) entry which is preliminary data.</text>
</comment>
<organism evidence="4 5">
    <name type="scientific">Microbacterium saccharophilum</name>
    <dbReference type="NCBI Taxonomy" id="1213358"/>
    <lineage>
        <taxon>Bacteria</taxon>
        <taxon>Bacillati</taxon>
        <taxon>Actinomycetota</taxon>
        <taxon>Actinomycetes</taxon>
        <taxon>Micrococcales</taxon>
        <taxon>Microbacteriaceae</taxon>
        <taxon>Microbacterium</taxon>
    </lineage>
</organism>
<dbReference type="Proteomes" id="UP000198702">
    <property type="component" value="Unassembled WGS sequence"/>
</dbReference>
<evidence type="ECO:0000256" key="1">
    <source>
        <dbReference type="ARBA" id="ARBA00022676"/>
    </source>
</evidence>
<feature type="domain" description="Glycosyltransferase subfamily 4-like N-terminal" evidence="3">
    <location>
        <begin position="87"/>
        <end position="227"/>
    </location>
</feature>
<dbReference type="Pfam" id="PF13439">
    <property type="entry name" value="Glyco_transf_4"/>
    <property type="match status" value="1"/>
</dbReference>
<evidence type="ECO:0000259" key="3">
    <source>
        <dbReference type="Pfam" id="PF13439"/>
    </source>
</evidence>
<dbReference type="EMBL" id="FOQZ01000008">
    <property type="protein sequence ID" value="SFI76483.1"/>
    <property type="molecule type" value="Genomic_DNA"/>
</dbReference>
<protein>
    <submittedName>
        <fullName evidence="4">Glycosyltransferase involved in cell wall bisynthesis</fullName>
    </submittedName>
</protein>
<accession>A0A7Z7D357</accession>
<reference evidence="4 5" key="1">
    <citation type="submission" date="2016-10" db="EMBL/GenBank/DDBJ databases">
        <authorList>
            <person name="Varghese N."/>
            <person name="Submissions S."/>
        </authorList>
    </citation>
    <scope>NUCLEOTIDE SEQUENCE [LARGE SCALE GENOMIC DNA]</scope>
    <source>
        <strain evidence="4 5">UNC380MFSha3.1</strain>
    </source>
</reference>
<sequence length="486" mass="51187">MTGAPRRFPRGAGVVRATLFGLIVDATSLLPPRLRYAYVHRITARLFRRPLPALLARDTPAASGPAAVTSPRPADLRCVLAADRLDIGGVGAVVEMLATGLEAQGVHPIVVCLGDGTRARRLRARGVEVFSVEDERTALAALRAADPDVIQLHSAAPALERLAIAGETPLIPVLHNTEIHFTRARWRAFETLMHRSYAAIAVSGVVRDFHRRHVSPALGERFRVVPNEAPGRNATGHPQRTAARAELGDVLGVDLAADVVFLCLARYDAQKNIAGTVASFLRAIDATGVPIRLVMAGEPSDWAELGRADGIRRSSPHGDRVHLLANSDAATLLAAADAFLLNSFFEGWPVAATEALSAGLPLVLSDVGGARELVARHPDRSVLIPNATGEAGSVTDARVARARRRSARQDNAADLIAAVTRVAQLARSDGASRADPAPAAGSGAGPSGIAAMMAGHAQIIREAHAHARGRRNLIGHDGLTIPGARS</sequence>
<evidence type="ECO:0000313" key="4">
    <source>
        <dbReference type="EMBL" id="SFI76483.1"/>
    </source>
</evidence>
<dbReference type="PANTHER" id="PTHR12526">
    <property type="entry name" value="GLYCOSYLTRANSFERASE"/>
    <property type="match status" value="1"/>
</dbReference>
<dbReference type="Gene3D" id="3.40.50.2000">
    <property type="entry name" value="Glycogen Phosphorylase B"/>
    <property type="match status" value="2"/>
</dbReference>
<evidence type="ECO:0000313" key="5">
    <source>
        <dbReference type="Proteomes" id="UP000198702"/>
    </source>
</evidence>
<gene>
    <name evidence="4" type="ORF">SAMN04487751_2914</name>
</gene>
<proteinExistence type="predicted"/>
<evidence type="ECO:0000256" key="2">
    <source>
        <dbReference type="ARBA" id="ARBA00022679"/>
    </source>
</evidence>